<evidence type="ECO:0000256" key="2">
    <source>
        <dbReference type="SAM" id="SignalP"/>
    </source>
</evidence>
<evidence type="ECO:0000313" key="3">
    <source>
        <dbReference type="EMBL" id="OHV46798.1"/>
    </source>
</evidence>
<feature type="signal peptide" evidence="2">
    <location>
        <begin position="1"/>
        <end position="28"/>
    </location>
</feature>
<proteinExistence type="predicted"/>
<dbReference type="Pfam" id="PF04311">
    <property type="entry name" value="DUF459"/>
    <property type="match status" value="1"/>
</dbReference>
<dbReference type="SUPFAM" id="SSF52266">
    <property type="entry name" value="SGNH hydrolase"/>
    <property type="match status" value="1"/>
</dbReference>
<evidence type="ECO:0008006" key="5">
    <source>
        <dbReference type="Google" id="ProtNLM"/>
    </source>
</evidence>
<dbReference type="CDD" id="cd01829">
    <property type="entry name" value="SGNH_hydrolase_peri2"/>
    <property type="match status" value="1"/>
</dbReference>
<keyword evidence="2" id="KW-0732">Signal</keyword>
<dbReference type="OrthoDB" id="445620at2"/>
<reference evidence="4" key="1">
    <citation type="submission" date="2016-07" db="EMBL/GenBank/DDBJ databases">
        <title>Frankia sp. NRRL B-16219 Genome sequencing.</title>
        <authorList>
            <person name="Ghodhbane-Gtari F."/>
            <person name="Swanson E."/>
            <person name="Gueddou A."/>
            <person name="Louati M."/>
            <person name="Nouioui I."/>
            <person name="Hezbri K."/>
            <person name="Abebe-Akele F."/>
            <person name="Simpson S."/>
            <person name="Morris K."/>
            <person name="Thomas K."/>
            <person name="Gtari M."/>
            <person name="Tisa L.S."/>
        </authorList>
    </citation>
    <scope>NUCLEOTIDE SEQUENCE [LARGE SCALE GENOMIC DNA]</scope>
    <source>
        <strain evidence="4">NRRL B-16219</strain>
    </source>
</reference>
<evidence type="ECO:0000256" key="1">
    <source>
        <dbReference type="SAM" id="MobiDB-lite"/>
    </source>
</evidence>
<feature type="chain" id="PRO_5010338443" description="DUF459 domain-containing protein" evidence="2">
    <location>
        <begin position="29"/>
        <end position="332"/>
    </location>
</feature>
<dbReference type="AlphaFoldDB" id="A0A1S1RJ10"/>
<evidence type="ECO:0000313" key="4">
    <source>
        <dbReference type="Proteomes" id="UP000179769"/>
    </source>
</evidence>
<dbReference type="InterPro" id="IPR036514">
    <property type="entry name" value="SGNH_hydro_sf"/>
</dbReference>
<dbReference type="Gene3D" id="3.40.50.1110">
    <property type="entry name" value="SGNH hydrolase"/>
    <property type="match status" value="1"/>
</dbReference>
<dbReference type="EMBL" id="MAXA01000001">
    <property type="protein sequence ID" value="OHV46798.1"/>
    <property type="molecule type" value="Genomic_DNA"/>
</dbReference>
<organism evidence="3 4">
    <name type="scientific">Parafrankia soli</name>
    <dbReference type="NCBI Taxonomy" id="2599596"/>
    <lineage>
        <taxon>Bacteria</taxon>
        <taxon>Bacillati</taxon>
        <taxon>Actinomycetota</taxon>
        <taxon>Actinomycetes</taxon>
        <taxon>Frankiales</taxon>
        <taxon>Frankiaceae</taxon>
        <taxon>Parafrankia</taxon>
    </lineage>
</organism>
<accession>A0A1S1RJ10</accession>
<feature type="region of interest" description="Disordered" evidence="1">
    <location>
        <begin position="89"/>
        <end position="127"/>
    </location>
</feature>
<sequence length="332" mass="35163">MSARRALLFVVACLALLAVLRSAAMVHAGEGMPPGTTRDLVLGVARPLDEVTSALRLNQPDRLLTKAFGHPDPTVGKADDSELAAAAALAEPDANTGTGTGTGQVKDRSRDGDAADALRTPTPADPLRVLVTGDSLTESLGPTITKTAPPAIRAETDTRFGTGLVRPDFFDWATHARHQVAERDPEAVVVAMGGNDGQGITQPDGTILPAGSPQWEAEYRRRAIVLMRIWSDGGTRRVYWLGLPPARSTTLNGYFARMNEATRAAADRVPGARFLDLRPTLSDGGAYTDYLTDGGGHSVLIRTRDGVHLTLDGARLAAGPVLHTLSGDWHLS</sequence>
<protein>
    <recommendedName>
        <fullName evidence="5">DUF459 domain-containing protein</fullName>
    </recommendedName>
</protein>
<keyword evidence="4" id="KW-1185">Reference proteome</keyword>
<dbReference type="InterPro" id="IPR007407">
    <property type="entry name" value="DUF459"/>
</dbReference>
<gene>
    <name evidence="3" type="ORF">BBK14_00525</name>
</gene>
<name>A0A1S1RJ10_9ACTN</name>
<comment type="caution">
    <text evidence="3">The sequence shown here is derived from an EMBL/GenBank/DDBJ whole genome shotgun (WGS) entry which is preliminary data.</text>
</comment>
<dbReference type="Proteomes" id="UP000179769">
    <property type="component" value="Unassembled WGS sequence"/>
</dbReference>